<evidence type="ECO:0000256" key="1">
    <source>
        <dbReference type="ARBA" id="ARBA00003901"/>
    </source>
</evidence>
<evidence type="ECO:0000256" key="3">
    <source>
        <dbReference type="ARBA" id="ARBA00004286"/>
    </source>
</evidence>
<dbReference type="InterPro" id="IPR001214">
    <property type="entry name" value="SET_dom"/>
</dbReference>
<dbReference type="GO" id="GO:0005634">
    <property type="term" value="C:nucleus"/>
    <property type="evidence" value="ECO:0007669"/>
    <property type="project" value="UniProtKB-SubCell"/>
</dbReference>
<proteinExistence type="predicted"/>
<evidence type="ECO:0000259" key="20">
    <source>
        <dbReference type="PROSITE" id="PS51215"/>
    </source>
</evidence>
<dbReference type="OrthoDB" id="422362at2759"/>
<dbReference type="GO" id="GO:0140955">
    <property type="term" value="F:histone H3K36 trimethyltransferase activity"/>
    <property type="evidence" value="ECO:0007669"/>
    <property type="project" value="UniProtKB-EC"/>
</dbReference>
<dbReference type="Pfam" id="PF08236">
    <property type="entry name" value="SRI"/>
    <property type="match status" value="1"/>
</dbReference>
<dbReference type="PROSITE" id="PS50868">
    <property type="entry name" value="POST_SET"/>
    <property type="match status" value="1"/>
</dbReference>
<feature type="domain" description="SET" evidence="18">
    <location>
        <begin position="223"/>
        <end position="340"/>
    </location>
</feature>
<evidence type="ECO:0000256" key="5">
    <source>
        <dbReference type="ARBA" id="ARBA00018028"/>
    </source>
</evidence>
<feature type="compositionally biased region" description="Low complexity" evidence="16">
    <location>
        <begin position="67"/>
        <end position="83"/>
    </location>
</feature>
<dbReference type="InterPro" id="IPR046341">
    <property type="entry name" value="SET_dom_sf"/>
</dbReference>
<dbReference type="GO" id="GO:0005694">
    <property type="term" value="C:chromosome"/>
    <property type="evidence" value="ECO:0007669"/>
    <property type="project" value="UniProtKB-SubCell"/>
</dbReference>
<dbReference type="PROSITE" id="PS50280">
    <property type="entry name" value="SET"/>
    <property type="match status" value="1"/>
</dbReference>
<evidence type="ECO:0000256" key="16">
    <source>
        <dbReference type="SAM" id="MobiDB-lite"/>
    </source>
</evidence>
<feature type="region of interest" description="Disordered" evidence="16">
    <location>
        <begin position="788"/>
        <end position="875"/>
    </location>
</feature>
<keyword evidence="8" id="KW-0489">Methyltransferase</keyword>
<protein>
    <recommendedName>
        <fullName evidence="5">Histone-lysine N-methyltransferase, H3 lysine-36 specific</fullName>
        <ecNumber evidence="4">2.1.1.359</ecNumber>
    </recommendedName>
    <alternativeName>
        <fullName evidence="14">SET domain-containing protein 2</fullName>
    </alternativeName>
</protein>
<evidence type="ECO:0000256" key="9">
    <source>
        <dbReference type="ARBA" id="ARBA00022679"/>
    </source>
</evidence>
<keyword evidence="22" id="KW-1185">Reference proteome</keyword>
<dbReference type="SUPFAM" id="SSF47676">
    <property type="entry name" value="Conserved domain common to transcription factors TFIIS, elongin A, CRSP70"/>
    <property type="match status" value="1"/>
</dbReference>
<dbReference type="SUPFAM" id="SSF51045">
    <property type="entry name" value="WW domain"/>
    <property type="match status" value="1"/>
</dbReference>
<feature type="compositionally biased region" description="Low complexity" evidence="16">
    <location>
        <begin position="675"/>
        <end position="688"/>
    </location>
</feature>
<dbReference type="InterPro" id="IPR044437">
    <property type="entry name" value="SETD2/Set2_SET"/>
</dbReference>
<dbReference type="CDD" id="cd19172">
    <property type="entry name" value="SET_SETD2"/>
    <property type="match status" value="1"/>
</dbReference>
<dbReference type="InterPro" id="IPR003616">
    <property type="entry name" value="Post-SET_dom"/>
</dbReference>
<dbReference type="EC" id="2.1.1.359" evidence="4"/>
<evidence type="ECO:0000256" key="7">
    <source>
        <dbReference type="ARBA" id="ARBA00022491"/>
    </source>
</evidence>
<evidence type="ECO:0000256" key="2">
    <source>
        <dbReference type="ARBA" id="ARBA00004123"/>
    </source>
</evidence>
<dbReference type="Pfam" id="PF00856">
    <property type="entry name" value="SET"/>
    <property type="match status" value="1"/>
</dbReference>
<dbReference type="Pfam" id="PF17907">
    <property type="entry name" value="AWS"/>
    <property type="match status" value="1"/>
</dbReference>
<dbReference type="FunFam" id="2.170.270.10:FF:000033">
    <property type="entry name" value="Histone-lysine N-methyltransferase"/>
    <property type="match status" value="1"/>
</dbReference>
<dbReference type="InterPro" id="IPR036020">
    <property type="entry name" value="WW_dom_sf"/>
</dbReference>
<comment type="function">
    <text evidence="1">Histone methyltransferase that trimethylates histone H3 'Lys-36' forming H3K36me3. Involved in transcription elongation as well as in transcription repression.</text>
</comment>
<feature type="region of interest" description="Disordered" evidence="16">
    <location>
        <begin position="1"/>
        <end position="133"/>
    </location>
</feature>
<dbReference type="SMART" id="SM00508">
    <property type="entry name" value="PostSET"/>
    <property type="match status" value="1"/>
</dbReference>
<feature type="domain" description="WW" evidence="17">
    <location>
        <begin position="606"/>
        <end position="638"/>
    </location>
</feature>
<evidence type="ECO:0000259" key="18">
    <source>
        <dbReference type="PROSITE" id="PS50280"/>
    </source>
</evidence>
<dbReference type="InterPro" id="IPR013257">
    <property type="entry name" value="SRI"/>
</dbReference>
<dbReference type="SUPFAM" id="SSF82199">
    <property type="entry name" value="SET domain"/>
    <property type="match status" value="1"/>
</dbReference>
<comment type="subcellular location">
    <subcellularLocation>
        <location evidence="3">Chromosome</location>
    </subcellularLocation>
    <subcellularLocation>
        <location evidence="2">Nucleus</location>
    </subcellularLocation>
</comment>
<evidence type="ECO:0000313" key="22">
    <source>
        <dbReference type="Proteomes" id="UP000813385"/>
    </source>
</evidence>
<name>A0A8K0T7J4_9PEZI</name>
<dbReference type="InterPro" id="IPR035441">
    <property type="entry name" value="TFIIS/LEDGF_dom_sf"/>
</dbReference>
<evidence type="ECO:0000313" key="21">
    <source>
        <dbReference type="EMBL" id="KAH7349411.1"/>
    </source>
</evidence>
<dbReference type="AlphaFoldDB" id="A0A8K0T7J4"/>
<organism evidence="21 22">
    <name type="scientific">Plectosphaerella cucumerina</name>
    <dbReference type="NCBI Taxonomy" id="40658"/>
    <lineage>
        <taxon>Eukaryota</taxon>
        <taxon>Fungi</taxon>
        <taxon>Dikarya</taxon>
        <taxon>Ascomycota</taxon>
        <taxon>Pezizomycotina</taxon>
        <taxon>Sordariomycetes</taxon>
        <taxon>Hypocreomycetidae</taxon>
        <taxon>Glomerellales</taxon>
        <taxon>Plectosphaerellaceae</taxon>
        <taxon>Plectosphaerella</taxon>
    </lineage>
</organism>
<evidence type="ECO:0000256" key="15">
    <source>
        <dbReference type="ARBA" id="ARBA00047545"/>
    </source>
</evidence>
<dbReference type="PROSITE" id="PS01159">
    <property type="entry name" value="WW_DOMAIN_1"/>
    <property type="match status" value="1"/>
</dbReference>
<feature type="compositionally biased region" description="Low complexity" evidence="16">
    <location>
        <begin position="26"/>
        <end position="47"/>
    </location>
</feature>
<sequence length="959" mass="107112">MDTSRIDGNRAANGRGRVKDVDSPPRNRSTARSNSRSSSKSGPVSRSLTPKKEARTGSRTPSRKNSRSSSRPSSRDGPSTSPGRRGRATNANRSNSPVKKESQSPTQAVRRAKSRSASSSSDPSHKKNKKKVPLYDDLPDATEESCSTFQVIPECLYGSKHMGSTDVDPLDCDCQEQWRDGINHACGEDSDCINRATKMECVTDAGNCGAGCQNQRFQRKQFADVSVVKTDKKGFGLRANKDMPANDFIFEYIGEVINEPTFRRRMMQYDEEGIKHFYFMSLTKHEFVDATKKGNLGRFCNHSCNPNCYVDKWVVGDKLRMGIFTSRAVEAGEELVFNYNVDRYGAEPQPCYCGEANCVGYIGGKTQTERGTKLSIATVEALGIDDGSSWDTAVAKKPRKKKPEEDDEEYVSRLEARGLDEVGASKVMAQLMQCKEKWIAVKLLQRVQRCEDANIINSLMRMHGYQILKAVLTTFIDDNNVVMQVLGILDRFPRETRNKIQDSNIEVAVRKLVGREGHDEVSTVSKRLLDEWEKLPVGYRIARRKAGAPAASNPFEERRNMDRQDPKAKEDPIGSDVPKGPRSNVPQRNNNFFGGPRPPKKRFNGPPLPQGWFSATDERGNLYYYSKGGATRWDRPTEPAPVVQKSADIAKQRAAMLQNIIEQVTKEQPRQQLTPKAATPQPAEAPAASSRRDWRDLPIDKQMKIYENTIHKHIKSVVDRYKTRFPKDVLKKYFKEITKMIVHTEYQRKRVDDPTEITRDQARNFKIKVKDYLDKAIVKERKAALRNAGLAAPTSATTAVSASDDKAEVEADSTPVDVVMSDVETGSVSSQERKRKRAAEDLEMPSPMREASETPSAKRFKDDDVDIATPPPPPPPPAATIAEAEGSGFLTAEQIALIEQEQALMRENEEAERLEKVMHFTSGLVEDQATANGHTVNGDTLLSGNQELPVANMDQHTTQ</sequence>
<reference evidence="21" key="1">
    <citation type="journal article" date="2021" name="Nat. Commun.">
        <title>Genetic determinants of endophytism in the Arabidopsis root mycobiome.</title>
        <authorList>
            <person name="Mesny F."/>
            <person name="Miyauchi S."/>
            <person name="Thiergart T."/>
            <person name="Pickel B."/>
            <person name="Atanasova L."/>
            <person name="Karlsson M."/>
            <person name="Huettel B."/>
            <person name="Barry K.W."/>
            <person name="Haridas S."/>
            <person name="Chen C."/>
            <person name="Bauer D."/>
            <person name="Andreopoulos W."/>
            <person name="Pangilinan J."/>
            <person name="LaButti K."/>
            <person name="Riley R."/>
            <person name="Lipzen A."/>
            <person name="Clum A."/>
            <person name="Drula E."/>
            <person name="Henrissat B."/>
            <person name="Kohler A."/>
            <person name="Grigoriev I.V."/>
            <person name="Martin F.M."/>
            <person name="Hacquard S."/>
        </authorList>
    </citation>
    <scope>NUCLEOTIDE SEQUENCE</scope>
    <source>
        <strain evidence="21">MPI-CAGE-AT-0016</strain>
    </source>
</reference>
<feature type="domain" description="AWS" evidence="20">
    <location>
        <begin position="167"/>
        <end position="221"/>
    </location>
</feature>
<dbReference type="Gene3D" id="2.170.270.10">
    <property type="entry name" value="SET domain"/>
    <property type="match status" value="1"/>
</dbReference>
<feature type="compositionally biased region" description="Low complexity" evidence="16">
    <location>
        <begin position="791"/>
        <end position="802"/>
    </location>
</feature>
<dbReference type="SMART" id="SM00317">
    <property type="entry name" value="SET"/>
    <property type="match status" value="1"/>
</dbReference>
<dbReference type="InterPro" id="IPR017923">
    <property type="entry name" value="TFIIS_N"/>
</dbReference>
<dbReference type="InterPro" id="IPR050777">
    <property type="entry name" value="SET2_Histone-Lys_MeTrsfase"/>
</dbReference>
<dbReference type="Proteomes" id="UP000813385">
    <property type="component" value="Unassembled WGS sequence"/>
</dbReference>
<feature type="compositionally biased region" description="Basic and acidic residues" evidence="16">
    <location>
        <begin position="555"/>
        <end position="572"/>
    </location>
</feature>
<keyword evidence="12" id="KW-0804">Transcription</keyword>
<feature type="region of interest" description="Disordered" evidence="16">
    <location>
        <begin position="665"/>
        <end position="694"/>
    </location>
</feature>
<dbReference type="InterPro" id="IPR006560">
    <property type="entry name" value="AWS_dom"/>
</dbReference>
<dbReference type="PROSITE" id="PS50020">
    <property type="entry name" value="WW_DOMAIN_2"/>
    <property type="match status" value="1"/>
</dbReference>
<feature type="region of interest" description="Disordered" evidence="16">
    <location>
        <begin position="546"/>
        <end position="612"/>
    </location>
</feature>
<dbReference type="SMART" id="SM00456">
    <property type="entry name" value="WW"/>
    <property type="match status" value="1"/>
</dbReference>
<feature type="compositionally biased region" description="Polar residues" evidence="16">
    <location>
        <begin position="935"/>
        <end position="946"/>
    </location>
</feature>
<comment type="catalytic activity">
    <reaction evidence="15">
        <text>L-lysyl(36)-[histone H3] + 3 S-adenosyl-L-methionine = N(6),N(6),N(6)-trimethyl-L-lysyl(36)-[histone H3] + 3 S-adenosyl-L-homocysteine + 3 H(+)</text>
        <dbReference type="Rhea" id="RHEA:60324"/>
        <dbReference type="Rhea" id="RHEA-COMP:9785"/>
        <dbReference type="Rhea" id="RHEA-COMP:15536"/>
        <dbReference type="ChEBI" id="CHEBI:15378"/>
        <dbReference type="ChEBI" id="CHEBI:29969"/>
        <dbReference type="ChEBI" id="CHEBI:57856"/>
        <dbReference type="ChEBI" id="CHEBI:59789"/>
        <dbReference type="ChEBI" id="CHEBI:61961"/>
        <dbReference type="EC" id="2.1.1.359"/>
    </reaction>
</comment>
<dbReference type="InterPro" id="IPR025788">
    <property type="entry name" value="Set2_fungi"/>
</dbReference>
<keyword evidence="13" id="KW-0539">Nucleus</keyword>
<keyword evidence="7" id="KW-0678">Repressor</keyword>
<feature type="compositionally biased region" description="Polar residues" evidence="16">
    <location>
        <begin position="89"/>
        <end position="107"/>
    </location>
</feature>
<dbReference type="PROSITE" id="PS51568">
    <property type="entry name" value="SAM_MT43_SET2_1"/>
    <property type="match status" value="1"/>
</dbReference>
<feature type="domain" description="Post-SET" evidence="19">
    <location>
        <begin position="347"/>
        <end position="363"/>
    </location>
</feature>
<dbReference type="PANTHER" id="PTHR22884">
    <property type="entry name" value="SET DOMAIN PROTEINS"/>
    <property type="match status" value="1"/>
</dbReference>
<keyword evidence="10" id="KW-0949">S-adenosyl-L-methionine</keyword>
<keyword evidence="9" id="KW-0808">Transferase</keyword>
<gene>
    <name evidence="21" type="ORF">B0T11DRAFT_130691</name>
</gene>
<dbReference type="PROSITE" id="PS51215">
    <property type="entry name" value="AWS"/>
    <property type="match status" value="1"/>
</dbReference>
<comment type="caution">
    <text evidence="21">The sequence shown here is derived from an EMBL/GenBank/DDBJ whole genome shotgun (WGS) entry which is preliminary data.</text>
</comment>
<feature type="region of interest" description="Disordered" evidence="16">
    <location>
        <begin position="935"/>
        <end position="959"/>
    </location>
</feature>
<keyword evidence="11" id="KW-0805">Transcription regulation</keyword>
<dbReference type="EMBL" id="JAGPXD010000006">
    <property type="protein sequence ID" value="KAH7349411.1"/>
    <property type="molecule type" value="Genomic_DNA"/>
</dbReference>
<evidence type="ECO:0000256" key="6">
    <source>
        <dbReference type="ARBA" id="ARBA00022454"/>
    </source>
</evidence>
<evidence type="ECO:0000256" key="13">
    <source>
        <dbReference type="ARBA" id="ARBA00023242"/>
    </source>
</evidence>
<accession>A0A8K0T7J4</accession>
<dbReference type="InterPro" id="IPR001202">
    <property type="entry name" value="WW_dom"/>
</dbReference>
<evidence type="ECO:0000256" key="11">
    <source>
        <dbReference type="ARBA" id="ARBA00023015"/>
    </source>
</evidence>
<evidence type="ECO:0000256" key="14">
    <source>
        <dbReference type="ARBA" id="ARBA00030091"/>
    </source>
</evidence>
<dbReference type="InterPro" id="IPR038190">
    <property type="entry name" value="SRI_sf"/>
</dbReference>
<dbReference type="GO" id="GO:0006355">
    <property type="term" value="P:regulation of DNA-templated transcription"/>
    <property type="evidence" value="ECO:0007669"/>
    <property type="project" value="InterPro"/>
</dbReference>
<evidence type="ECO:0000259" key="17">
    <source>
        <dbReference type="PROSITE" id="PS50020"/>
    </source>
</evidence>
<evidence type="ECO:0000256" key="12">
    <source>
        <dbReference type="ARBA" id="ARBA00023163"/>
    </source>
</evidence>
<evidence type="ECO:0000259" key="19">
    <source>
        <dbReference type="PROSITE" id="PS50868"/>
    </source>
</evidence>
<keyword evidence="6" id="KW-0158">Chromosome</keyword>
<evidence type="ECO:0000256" key="4">
    <source>
        <dbReference type="ARBA" id="ARBA00012178"/>
    </source>
</evidence>
<dbReference type="Gene3D" id="1.10.1740.100">
    <property type="entry name" value="Set2, Rpb1 interacting domain"/>
    <property type="match status" value="1"/>
</dbReference>
<evidence type="ECO:0000256" key="8">
    <source>
        <dbReference type="ARBA" id="ARBA00022603"/>
    </source>
</evidence>
<dbReference type="SMART" id="SM00570">
    <property type="entry name" value="AWS"/>
    <property type="match status" value="1"/>
</dbReference>
<evidence type="ECO:0000256" key="10">
    <source>
        <dbReference type="ARBA" id="ARBA00022691"/>
    </source>
</evidence>
<dbReference type="GO" id="GO:0032259">
    <property type="term" value="P:methylation"/>
    <property type="evidence" value="ECO:0007669"/>
    <property type="project" value="UniProtKB-KW"/>
</dbReference>
<dbReference type="Pfam" id="PF08711">
    <property type="entry name" value="Med26"/>
    <property type="match status" value="1"/>
</dbReference>